<accession>A0A0F9D8D9</accession>
<dbReference type="CDD" id="cd06558">
    <property type="entry name" value="crotonase-like"/>
    <property type="match status" value="1"/>
</dbReference>
<comment type="similarity">
    <text evidence="1">Belongs to the enoyl-CoA hydratase/isomerase family.</text>
</comment>
<reference evidence="2" key="1">
    <citation type="journal article" date="2015" name="Nature">
        <title>Complex archaea that bridge the gap between prokaryotes and eukaryotes.</title>
        <authorList>
            <person name="Spang A."/>
            <person name="Saw J.H."/>
            <person name="Jorgensen S.L."/>
            <person name="Zaremba-Niedzwiedzka K."/>
            <person name="Martijn J."/>
            <person name="Lind A.E."/>
            <person name="van Eijk R."/>
            <person name="Schleper C."/>
            <person name="Guy L."/>
            <person name="Ettema T.J."/>
        </authorList>
    </citation>
    <scope>NUCLEOTIDE SEQUENCE</scope>
</reference>
<evidence type="ECO:0000256" key="1">
    <source>
        <dbReference type="ARBA" id="ARBA00005254"/>
    </source>
</evidence>
<dbReference type="Gene3D" id="3.90.226.10">
    <property type="entry name" value="2-enoyl-CoA Hydratase, Chain A, domain 1"/>
    <property type="match status" value="1"/>
</dbReference>
<dbReference type="GO" id="GO:0003824">
    <property type="term" value="F:catalytic activity"/>
    <property type="evidence" value="ECO:0007669"/>
    <property type="project" value="InterPro"/>
</dbReference>
<sequence>MTYETLKVEREGPLMTVRLNRPEKVNAINRQMHLDLQALCRDLAEDFETRVVILAGEGRAFSSGADTSEWGQPGSDNELELRHITGIGSRSSAALESLDQVTIAAVHGFAVGGAVVLALCCDLRVAGESTWFSIPEVELGIPLSWNALPRLAREVGPSRALELTVTCERFSAGQAYEYGMLSRVAPDGGEMKAARELAERIIAMPPLPVALTKATMRAIKRGSEMGDAVYSDPDLLLYSRLVRQRSARRERG</sequence>
<dbReference type="InterPro" id="IPR001753">
    <property type="entry name" value="Enoyl-CoA_hydra/iso"/>
</dbReference>
<dbReference type="InterPro" id="IPR029045">
    <property type="entry name" value="ClpP/crotonase-like_dom_sf"/>
</dbReference>
<dbReference type="PANTHER" id="PTHR43802">
    <property type="entry name" value="ENOYL-COA HYDRATASE"/>
    <property type="match status" value="1"/>
</dbReference>
<dbReference type="AlphaFoldDB" id="A0A0F9D8D9"/>
<dbReference type="InterPro" id="IPR018376">
    <property type="entry name" value="Enoyl-CoA_hyd/isom_CS"/>
</dbReference>
<evidence type="ECO:0000313" key="2">
    <source>
        <dbReference type="EMBL" id="KKL57973.1"/>
    </source>
</evidence>
<dbReference type="EMBL" id="LAZR01029978">
    <property type="protein sequence ID" value="KKL57973.1"/>
    <property type="molecule type" value="Genomic_DNA"/>
</dbReference>
<evidence type="ECO:0008006" key="3">
    <source>
        <dbReference type="Google" id="ProtNLM"/>
    </source>
</evidence>
<organism evidence="2">
    <name type="scientific">marine sediment metagenome</name>
    <dbReference type="NCBI Taxonomy" id="412755"/>
    <lineage>
        <taxon>unclassified sequences</taxon>
        <taxon>metagenomes</taxon>
        <taxon>ecological metagenomes</taxon>
    </lineage>
</organism>
<gene>
    <name evidence="2" type="ORF">LCGC14_2230060</name>
</gene>
<comment type="caution">
    <text evidence="2">The sequence shown here is derived from an EMBL/GenBank/DDBJ whole genome shotgun (WGS) entry which is preliminary data.</text>
</comment>
<dbReference type="PROSITE" id="PS00166">
    <property type="entry name" value="ENOYL_COA_HYDRATASE"/>
    <property type="match status" value="1"/>
</dbReference>
<proteinExistence type="inferred from homology"/>
<protein>
    <recommendedName>
        <fullName evidence="3">Enoyl-CoA hydratase</fullName>
    </recommendedName>
</protein>
<dbReference type="Pfam" id="PF00378">
    <property type="entry name" value="ECH_1"/>
    <property type="match status" value="1"/>
</dbReference>
<dbReference type="SUPFAM" id="SSF52096">
    <property type="entry name" value="ClpP/crotonase"/>
    <property type="match status" value="1"/>
</dbReference>
<dbReference type="PANTHER" id="PTHR43802:SF1">
    <property type="entry name" value="IP11341P-RELATED"/>
    <property type="match status" value="1"/>
</dbReference>
<name>A0A0F9D8D9_9ZZZZ</name>